<evidence type="ECO:0000256" key="9">
    <source>
        <dbReference type="ARBA" id="ARBA00023180"/>
    </source>
</evidence>
<dbReference type="PANTHER" id="PTHR14647">
    <property type="entry name" value="GALACTOSE-3-O-SULFOTRANSFERASE"/>
    <property type="match status" value="1"/>
</dbReference>
<dbReference type="Gene3D" id="3.40.50.300">
    <property type="entry name" value="P-loop containing nucleotide triphosphate hydrolases"/>
    <property type="match status" value="1"/>
</dbReference>
<dbReference type="Pfam" id="PF02995">
    <property type="entry name" value="DUF229"/>
    <property type="match status" value="2"/>
</dbReference>
<organism evidence="10 11">
    <name type="scientific">Desmophyllum pertusum</name>
    <dbReference type="NCBI Taxonomy" id="174260"/>
    <lineage>
        <taxon>Eukaryota</taxon>
        <taxon>Metazoa</taxon>
        <taxon>Cnidaria</taxon>
        <taxon>Anthozoa</taxon>
        <taxon>Hexacorallia</taxon>
        <taxon>Scleractinia</taxon>
        <taxon>Caryophylliina</taxon>
        <taxon>Caryophylliidae</taxon>
        <taxon>Desmophyllum</taxon>
    </lineage>
</organism>
<dbReference type="InterPro" id="IPR009729">
    <property type="entry name" value="Gal-3-0_sulfotransfrase"/>
</dbReference>
<comment type="caution">
    <text evidence="10">The sequence shown here is derived from an EMBL/GenBank/DDBJ whole genome shotgun (WGS) entry which is preliminary data.</text>
</comment>
<dbReference type="GO" id="GO:0009247">
    <property type="term" value="P:glycolipid biosynthetic process"/>
    <property type="evidence" value="ECO:0007669"/>
    <property type="project" value="InterPro"/>
</dbReference>
<evidence type="ECO:0000256" key="2">
    <source>
        <dbReference type="ARBA" id="ARBA00008124"/>
    </source>
</evidence>
<dbReference type="GO" id="GO:0001733">
    <property type="term" value="F:galactosylceramide sulfotransferase activity"/>
    <property type="evidence" value="ECO:0007669"/>
    <property type="project" value="InterPro"/>
</dbReference>
<name>A0A9W9ZZS5_9CNID</name>
<dbReference type="SUPFAM" id="SSF53649">
    <property type="entry name" value="Alkaline phosphatase-like"/>
    <property type="match status" value="1"/>
</dbReference>
<dbReference type="InterPro" id="IPR017850">
    <property type="entry name" value="Alkaline_phosphatase_core_sf"/>
</dbReference>
<proteinExistence type="inferred from homology"/>
<keyword evidence="11" id="KW-1185">Reference proteome</keyword>
<evidence type="ECO:0000256" key="4">
    <source>
        <dbReference type="ARBA" id="ARBA00022692"/>
    </source>
</evidence>
<comment type="subcellular location">
    <subcellularLocation>
        <location evidence="1">Golgi apparatus membrane</location>
        <topology evidence="1">Single-pass type II membrane protein</topology>
    </subcellularLocation>
</comment>
<keyword evidence="8" id="KW-0472">Membrane</keyword>
<comment type="similarity">
    <text evidence="2">Belongs to the galactose-3-O-sulfotransferase family.</text>
</comment>
<evidence type="ECO:0000256" key="6">
    <source>
        <dbReference type="ARBA" id="ARBA00022989"/>
    </source>
</evidence>
<dbReference type="InterPro" id="IPR027417">
    <property type="entry name" value="P-loop_NTPase"/>
</dbReference>
<dbReference type="Proteomes" id="UP001163046">
    <property type="component" value="Unassembled WGS sequence"/>
</dbReference>
<evidence type="ECO:0000313" key="11">
    <source>
        <dbReference type="Proteomes" id="UP001163046"/>
    </source>
</evidence>
<protein>
    <submittedName>
        <fullName evidence="10">Uncharacterized protein</fullName>
    </submittedName>
</protein>
<dbReference type="OrthoDB" id="514299at2759"/>
<dbReference type="AlphaFoldDB" id="A0A9W9ZZS5"/>
<evidence type="ECO:0000256" key="3">
    <source>
        <dbReference type="ARBA" id="ARBA00022679"/>
    </source>
</evidence>
<keyword evidence="3" id="KW-0808">Transferase</keyword>
<dbReference type="Pfam" id="PF06990">
    <property type="entry name" value="Gal-3-0_sulfotr"/>
    <property type="match status" value="1"/>
</dbReference>
<dbReference type="SUPFAM" id="SSF52540">
    <property type="entry name" value="P-loop containing nucleoside triphosphate hydrolases"/>
    <property type="match status" value="1"/>
</dbReference>
<evidence type="ECO:0000313" key="10">
    <source>
        <dbReference type="EMBL" id="KAJ7389019.1"/>
    </source>
</evidence>
<dbReference type="PANTHER" id="PTHR14647:SF85">
    <property type="entry name" value="GALACTOSYLCERAMIDE SULFOTRANSFERASE-LIKE"/>
    <property type="match status" value="1"/>
</dbReference>
<reference evidence="10" key="1">
    <citation type="submission" date="2023-01" db="EMBL/GenBank/DDBJ databases">
        <title>Genome assembly of the deep-sea coral Lophelia pertusa.</title>
        <authorList>
            <person name="Herrera S."/>
            <person name="Cordes E."/>
        </authorList>
    </citation>
    <scope>NUCLEOTIDE SEQUENCE</scope>
    <source>
        <strain evidence="10">USNM1676648</strain>
        <tissue evidence="10">Polyp</tissue>
    </source>
</reference>
<sequence length="993" mass="114244">MGIVTKWKPLSQETITDTVQEAVKTNRKNGFGFLFIRCGDILQSLTFPPILKRVKKATDSDGKISKININVIMLDSISRPHFYRIMPRSVQALRKIIQDPNIKATAMDFELFQSIGQQTFDNLRPFFSSVLKDDNKISSAVQGKAPLGVEVMYGTFQKWGYQTLFQEDLCWFDKWGTVLTDIEERPVPSGESEFKSRWREFQTKVGAKHIDYFGLTHFSCGVLNIKYHETNHYESPPQVCLNGQFYSKYFMDYITQVYTTLHHRKAKPLISFMDFNTGHEYTGKRMINMDANLAKFFINMAAFPDTLTVIFSDHGNKNTQYSYDTEEGRREVFDPVFFMIVPDGVAERLGRQRMAALVENQKRLFTLLDVHKAFMSLNDPEKMNSQNPLTAGIFAVLPANRTCADLSLMPLAICKCEVVDNYHQVKDNSDSHKWLAEFALGTLNDAIQNQHIGGNISVPERYGYGNCERLVGKSFTNVMERLQGEYILTTMDLHVVPPTGYKEDEVFKVSLKHDAQPKDSVWLTSYIRQSTYSKFQSCADKPVDIKLCACAKEQTAESSVPREMFSSKTIVKDLHSGCLLLLRRSYGKSSLALEVTNVCTNRTYKFELSGSVTEVATNATARESNASENLLDMATKCSPMQYILFLKTHKAGSSTVTNIFFRYGDSRDLSFVLGDDTPIGWPTRFRLGQALAFDGTRPNFLCSHTRFNKKTMNHLFPKDASRYITIVRNPVAQFESMFNYMGMGEVYGLGKDPTGSLKAFLKKGIEFKDITKTNLSRLVRNPMLFDLGMDYKFYQNAGAVKEYIASLEKEFDLVMISDYFDESMVLMKRLLCWEFDDILYVKSNERFDKERGQVSEDVKENIRRWNKADMLLFEHFNQTLWRKIEMEGEEFYNDLAMFRRKKAELKDLCFTNETSKQLMYGNKYAKMMTLKPNLPPETKVKCERMTRTEDSYFAYLRTKRSSKLKGIFSAVPNEDDQEKVSWDVATDFKYDPV</sequence>
<dbReference type="Gene3D" id="3.40.720.10">
    <property type="entry name" value="Alkaline Phosphatase, subunit A"/>
    <property type="match status" value="1"/>
</dbReference>
<accession>A0A9W9ZZS5</accession>
<keyword evidence="5" id="KW-0735">Signal-anchor</keyword>
<keyword evidence="4" id="KW-0812">Transmembrane</keyword>
<keyword evidence="9" id="KW-0325">Glycoprotein</keyword>
<dbReference type="EMBL" id="MU825443">
    <property type="protein sequence ID" value="KAJ7389019.1"/>
    <property type="molecule type" value="Genomic_DNA"/>
</dbReference>
<evidence type="ECO:0000256" key="5">
    <source>
        <dbReference type="ARBA" id="ARBA00022968"/>
    </source>
</evidence>
<keyword evidence="6" id="KW-1133">Transmembrane helix</keyword>
<evidence type="ECO:0000256" key="7">
    <source>
        <dbReference type="ARBA" id="ARBA00023034"/>
    </source>
</evidence>
<dbReference type="GO" id="GO:0000139">
    <property type="term" value="C:Golgi membrane"/>
    <property type="evidence" value="ECO:0007669"/>
    <property type="project" value="UniProtKB-SubCell"/>
</dbReference>
<evidence type="ECO:0000256" key="8">
    <source>
        <dbReference type="ARBA" id="ARBA00023136"/>
    </source>
</evidence>
<dbReference type="InterPro" id="IPR004245">
    <property type="entry name" value="DUF229"/>
</dbReference>
<gene>
    <name evidence="10" type="ORF">OS493_034153</name>
</gene>
<evidence type="ECO:0000256" key="1">
    <source>
        <dbReference type="ARBA" id="ARBA00004323"/>
    </source>
</evidence>
<keyword evidence="7" id="KW-0333">Golgi apparatus</keyword>